<evidence type="ECO:0000256" key="1">
    <source>
        <dbReference type="SAM" id="MobiDB-lite"/>
    </source>
</evidence>
<comment type="caution">
    <text evidence="2">The sequence shown here is derived from an EMBL/GenBank/DDBJ whole genome shotgun (WGS) entry which is preliminary data.</text>
</comment>
<feature type="region of interest" description="Disordered" evidence="1">
    <location>
        <begin position="82"/>
        <end position="110"/>
    </location>
</feature>
<accession>A0A5C6IZK6</accession>
<dbReference type="EMBL" id="VOGW01000178">
    <property type="protein sequence ID" value="TWV33677.1"/>
    <property type="molecule type" value="Genomic_DNA"/>
</dbReference>
<sequence>MVVHEHTQWARPGHTTRNMIGEPLFPPLPGALLPAPLFAVPYASPFFERGITGRLPEQHLLDYLSRMLRTLLFVVPFVPHHPAERARPDPRRPTGAGCRTAGRPPRCGARRAAGTRRRAPCCRARRATAPRCARCPGRVPRAPGAGASTGCATR</sequence>
<proteinExistence type="predicted"/>
<evidence type="ECO:0000313" key="3">
    <source>
        <dbReference type="Proteomes" id="UP000320481"/>
    </source>
</evidence>
<organism evidence="2 3">
    <name type="scientific">Streptomyces misionensis</name>
    <dbReference type="NCBI Taxonomy" id="67331"/>
    <lineage>
        <taxon>Bacteria</taxon>
        <taxon>Bacillati</taxon>
        <taxon>Actinomycetota</taxon>
        <taxon>Actinomycetes</taxon>
        <taxon>Kitasatosporales</taxon>
        <taxon>Streptomycetaceae</taxon>
        <taxon>Streptomyces</taxon>
    </lineage>
</organism>
<gene>
    <name evidence="2" type="ORF">FRZ03_29925</name>
</gene>
<dbReference type="AlphaFoldDB" id="A0A5C6IZK6"/>
<protein>
    <submittedName>
        <fullName evidence="2">Uncharacterized protein</fullName>
    </submittedName>
</protein>
<feature type="compositionally biased region" description="Low complexity" evidence="1">
    <location>
        <begin position="99"/>
        <end position="110"/>
    </location>
</feature>
<name>A0A5C6IZK6_9ACTN</name>
<keyword evidence="3" id="KW-1185">Reference proteome</keyword>
<dbReference type="Proteomes" id="UP000320481">
    <property type="component" value="Unassembled WGS sequence"/>
</dbReference>
<feature type="compositionally biased region" description="Basic and acidic residues" evidence="1">
    <location>
        <begin position="82"/>
        <end position="92"/>
    </location>
</feature>
<evidence type="ECO:0000313" key="2">
    <source>
        <dbReference type="EMBL" id="TWV33677.1"/>
    </source>
</evidence>
<reference evidence="2" key="1">
    <citation type="journal article" date="2019" name="Microbiol. Resour. Announc.">
        <title>Draft Genomic Sequences of Streptomyces misionensis and Streptomyces albidoflavus, bacteria applied for phytopathogen biocontrol.</title>
        <authorList>
            <person name="Pylro V."/>
            <person name="Dias A."/>
            <person name="Andreote F."/>
            <person name="Varani A."/>
            <person name="Andreote C."/>
            <person name="Bernardo E."/>
            <person name="Martins T."/>
        </authorList>
    </citation>
    <scope>NUCLEOTIDE SEQUENCE [LARGE SCALE GENOMIC DNA]</scope>
    <source>
        <strain evidence="2">66</strain>
    </source>
</reference>